<dbReference type="EMBL" id="JAGIOE010000001">
    <property type="protein sequence ID" value="MBP2373703.1"/>
    <property type="molecule type" value="Genomic_DNA"/>
</dbReference>
<reference evidence="2 3" key="1">
    <citation type="submission" date="2021-03" db="EMBL/GenBank/DDBJ databases">
        <title>Sequencing the genomes of 1000 actinobacteria strains.</title>
        <authorList>
            <person name="Klenk H.-P."/>
        </authorList>
    </citation>
    <scope>NUCLEOTIDE SEQUENCE [LARGE SCALE GENOMIC DNA]</scope>
    <source>
        <strain evidence="2 3">DSM 15454</strain>
    </source>
</reference>
<gene>
    <name evidence="2" type="ORF">JOF46_001615</name>
</gene>
<accession>A0ABS4WCS0</accession>
<name>A0ABS4WCS0_9MICC</name>
<feature type="compositionally biased region" description="Basic and acidic residues" evidence="1">
    <location>
        <begin position="1"/>
        <end position="10"/>
    </location>
</feature>
<feature type="compositionally biased region" description="Basic and acidic residues" evidence="1">
    <location>
        <begin position="23"/>
        <end position="40"/>
    </location>
</feature>
<protein>
    <submittedName>
        <fullName evidence="2">Uncharacterized protein</fullName>
    </submittedName>
</protein>
<evidence type="ECO:0000313" key="2">
    <source>
        <dbReference type="EMBL" id="MBP2373703.1"/>
    </source>
</evidence>
<evidence type="ECO:0000313" key="3">
    <source>
        <dbReference type="Proteomes" id="UP000766570"/>
    </source>
</evidence>
<evidence type="ECO:0000256" key="1">
    <source>
        <dbReference type="SAM" id="MobiDB-lite"/>
    </source>
</evidence>
<keyword evidence="3" id="KW-1185">Reference proteome</keyword>
<proteinExistence type="predicted"/>
<sequence>MITKKDDQKANRKRKDSAGGRPVNHDKEAYKRRNESGAQL</sequence>
<comment type="caution">
    <text evidence="2">The sequence shown here is derived from an EMBL/GenBank/DDBJ whole genome shotgun (WGS) entry which is preliminary data.</text>
</comment>
<feature type="region of interest" description="Disordered" evidence="1">
    <location>
        <begin position="1"/>
        <end position="40"/>
    </location>
</feature>
<organism evidence="2 3">
    <name type="scientific">Paeniglutamicibacter psychrophenolicus</name>
    <dbReference type="NCBI Taxonomy" id="257454"/>
    <lineage>
        <taxon>Bacteria</taxon>
        <taxon>Bacillati</taxon>
        <taxon>Actinomycetota</taxon>
        <taxon>Actinomycetes</taxon>
        <taxon>Micrococcales</taxon>
        <taxon>Micrococcaceae</taxon>
        <taxon>Paeniglutamicibacter</taxon>
    </lineage>
</organism>
<dbReference type="Proteomes" id="UP000766570">
    <property type="component" value="Unassembled WGS sequence"/>
</dbReference>